<feature type="compositionally biased region" description="Basic and acidic residues" evidence="1">
    <location>
        <begin position="1"/>
        <end position="10"/>
    </location>
</feature>
<accession>A0ABR3LL02</accession>
<keyword evidence="3" id="KW-1185">Reference proteome</keyword>
<organism evidence="2 3">
    <name type="scientific">Cirrhinus molitorella</name>
    <name type="common">mud carp</name>
    <dbReference type="NCBI Taxonomy" id="172907"/>
    <lineage>
        <taxon>Eukaryota</taxon>
        <taxon>Metazoa</taxon>
        <taxon>Chordata</taxon>
        <taxon>Craniata</taxon>
        <taxon>Vertebrata</taxon>
        <taxon>Euteleostomi</taxon>
        <taxon>Actinopterygii</taxon>
        <taxon>Neopterygii</taxon>
        <taxon>Teleostei</taxon>
        <taxon>Ostariophysi</taxon>
        <taxon>Cypriniformes</taxon>
        <taxon>Cyprinidae</taxon>
        <taxon>Labeoninae</taxon>
        <taxon>Labeonini</taxon>
        <taxon>Cirrhinus</taxon>
    </lineage>
</organism>
<proteinExistence type="predicted"/>
<name>A0ABR3LL02_9TELE</name>
<feature type="compositionally biased region" description="Gly residues" evidence="1">
    <location>
        <begin position="41"/>
        <end position="52"/>
    </location>
</feature>
<evidence type="ECO:0000313" key="2">
    <source>
        <dbReference type="EMBL" id="KAL1253080.1"/>
    </source>
</evidence>
<evidence type="ECO:0000313" key="3">
    <source>
        <dbReference type="Proteomes" id="UP001558613"/>
    </source>
</evidence>
<evidence type="ECO:0000256" key="1">
    <source>
        <dbReference type="SAM" id="MobiDB-lite"/>
    </source>
</evidence>
<reference evidence="2 3" key="1">
    <citation type="submission" date="2023-09" db="EMBL/GenBank/DDBJ databases">
        <authorList>
            <person name="Wang M."/>
        </authorList>
    </citation>
    <scope>NUCLEOTIDE SEQUENCE [LARGE SCALE GENOMIC DNA]</scope>
    <source>
        <strain evidence="2">GT-2023</strain>
        <tissue evidence="2">Liver</tissue>
    </source>
</reference>
<dbReference type="Proteomes" id="UP001558613">
    <property type="component" value="Unassembled WGS sequence"/>
</dbReference>
<comment type="caution">
    <text evidence="2">The sequence shown here is derived from an EMBL/GenBank/DDBJ whole genome shotgun (WGS) entry which is preliminary data.</text>
</comment>
<sequence length="89" mass="8801">MVAHGGRADSSRGLTDRGGLGGGGTRGGEPMTRGDAEDPEGQGGADGAGNKGGYLEIRGTARATEYPGGAEGKSPKEPVGQSNEAQTEE</sequence>
<dbReference type="EMBL" id="JAYMGO010000021">
    <property type="protein sequence ID" value="KAL1253080.1"/>
    <property type="molecule type" value="Genomic_DNA"/>
</dbReference>
<protein>
    <submittedName>
        <fullName evidence="2">Uncharacterized protein</fullName>
    </submittedName>
</protein>
<feature type="compositionally biased region" description="Gly residues" evidence="1">
    <location>
        <begin position="16"/>
        <end position="27"/>
    </location>
</feature>
<feature type="compositionally biased region" description="Polar residues" evidence="1">
    <location>
        <begin position="80"/>
        <end position="89"/>
    </location>
</feature>
<gene>
    <name evidence="2" type="ORF">QQF64_017773</name>
</gene>
<feature type="region of interest" description="Disordered" evidence="1">
    <location>
        <begin position="1"/>
        <end position="89"/>
    </location>
</feature>